<dbReference type="EMBL" id="GL876967">
    <property type="protein sequence ID" value="KLU84339.1"/>
    <property type="molecule type" value="Genomic_DNA"/>
</dbReference>
<dbReference type="GO" id="GO:0031625">
    <property type="term" value="F:ubiquitin protein ligase binding"/>
    <property type="evidence" value="ECO:0007669"/>
    <property type="project" value="InterPro"/>
</dbReference>
<dbReference type="Pfam" id="PF00888">
    <property type="entry name" value="Cullin"/>
    <property type="match status" value="1"/>
</dbReference>
<dbReference type="Pfam" id="PF10557">
    <property type="entry name" value="Cullin_Nedd8"/>
    <property type="match status" value="1"/>
</dbReference>
<reference evidence="8" key="2">
    <citation type="submission" date="2010-05" db="EMBL/GenBank/DDBJ databases">
        <title>The Genome Sequence of Magnaporthe poae strain ATCC 64411.</title>
        <authorList>
            <consortium name="The Broad Institute Genome Sequencing Platform"/>
            <consortium name="Broad Institute Genome Sequencing Center for Infectious Disease"/>
            <person name="Ma L.-J."/>
            <person name="Dead R."/>
            <person name="Young S."/>
            <person name="Zeng Q."/>
            <person name="Koehrsen M."/>
            <person name="Alvarado L."/>
            <person name="Berlin A."/>
            <person name="Chapman S.B."/>
            <person name="Chen Z."/>
            <person name="Freedman E."/>
            <person name="Gellesch M."/>
            <person name="Goldberg J."/>
            <person name="Griggs A."/>
            <person name="Gujja S."/>
            <person name="Heilman E.R."/>
            <person name="Heiman D."/>
            <person name="Hepburn T."/>
            <person name="Howarth C."/>
            <person name="Jen D."/>
            <person name="Larson L."/>
            <person name="Mehta T."/>
            <person name="Neiman D."/>
            <person name="Pearson M."/>
            <person name="Roberts A."/>
            <person name="Saif S."/>
            <person name="Shea T."/>
            <person name="Shenoy N."/>
            <person name="Sisk P."/>
            <person name="Stolte C."/>
            <person name="Sykes S."/>
            <person name="Walk T."/>
            <person name="White J."/>
            <person name="Yandava C."/>
            <person name="Haas B."/>
            <person name="Nusbaum C."/>
            <person name="Birren B."/>
        </authorList>
    </citation>
    <scope>NUCLEOTIDE SEQUENCE</scope>
    <source>
        <strain evidence="8">ATCC 64411</strain>
    </source>
</reference>
<dbReference type="InterPro" id="IPR036317">
    <property type="entry name" value="Cullin_homology_sf"/>
</dbReference>
<keyword evidence="3" id="KW-0832">Ubl conjugation</keyword>
<feature type="compositionally biased region" description="Low complexity" evidence="6">
    <location>
        <begin position="384"/>
        <end position="400"/>
    </location>
</feature>
<feature type="region of interest" description="Disordered" evidence="6">
    <location>
        <begin position="372"/>
        <end position="400"/>
    </location>
</feature>
<dbReference type="SMART" id="SM00884">
    <property type="entry name" value="Cullin_Nedd8"/>
    <property type="match status" value="1"/>
</dbReference>
<reference evidence="10" key="1">
    <citation type="submission" date="2010-05" db="EMBL/GenBank/DDBJ databases">
        <title>The genome sequence of Magnaporthe poae strain ATCC 64411.</title>
        <authorList>
            <person name="Ma L.-J."/>
            <person name="Dead R."/>
            <person name="Young S."/>
            <person name="Zeng Q."/>
            <person name="Koehrsen M."/>
            <person name="Alvarado L."/>
            <person name="Berlin A."/>
            <person name="Chapman S.B."/>
            <person name="Chen Z."/>
            <person name="Freedman E."/>
            <person name="Gellesch M."/>
            <person name="Goldberg J."/>
            <person name="Griggs A."/>
            <person name="Gujja S."/>
            <person name="Heilman E.R."/>
            <person name="Heiman D."/>
            <person name="Hepburn T."/>
            <person name="Howarth C."/>
            <person name="Jen D."/>
            <person name="Larson L."/>
            <person name="Mehta T."/>
            <person name="Neiman D."/>
            <person name="Pearson M."/>
            <person name="Roberts A."/>
            <person name="Saif S."/>
            <person name="Shea T."/>
            <person name="Shenoy N."/>
            <person name="Sisk P."/>
            <person name="Stolte C."/>
            <person name="Sykes S."/>
            <person name="Walk T."/>
            <person name="White J."/>
            <person name="Yandava C."/>
            <person name="Haas B."/>
            <person name="Nusbaum C."/>
            <person name="Birren B."/>
        </authorList>
    </citation>
    <scope>NUCLEOTIDE SEQUENCE [LARGE SCALE GENOMIC DNA]</scope>
    <source>
        <strain evidence="10">ATCC 64411 / 73-15</strain>
    </source>
</reference>
<evidence type="ECO:0000256" key="4">
    <source>
        <dbReference type="PROSITE-ProRule" id="PRU00330"/>
    </source>
</evidence>
<evidence type="ECO:0000256" key="1">
    <source>
        <dbReference type="ARBA" id="ARBA00006019"/>
    </source>
</evidence>
<dbReference type="eggNOG" id="KOG2166">
    <property type="taxonomic scope" value="Eukaryota"/>
</dbReference>
<dbReference type="InterPro" id="IPR001373">
    <property type="entry name" value="Cullin_N"/>
</dbReference>
<evidence type="ECO:0000256" key="5">
    <source>
        <dbReference type="RuleBase" id="RU003829"/>
    </source>
</evidence>
<dbReference type="InterPro" id="IPR019559">
    <property type="entry name" value="Cullin_neddylation_domain"/>
</dbReference>
<dbReference type="EMBL" id="ADBL01000813">
    <property type="status" value="NOT_ANNOTATED_CDS"/>
    <property type="molecule type" value="Genomic_DNA"/>
</dbReference>
<dbReference type="SUPFAM" id="SSF74788">
    <property type="entry name" value="Cullin repeat-like"/>
    <property type="match status" value="1"/>
</dbReference>
<dbReference type="PANTHER" id="PTHR11932">
    <property type="entry name" value="CULLIN"/>
    <property type="match status" value="1"/>
</dbReference>
<dbReference type="FunFam" id="1.20.1310.10:FF:000036">
    <property type="entry name" value="SCF ubiquitin ligase subunit CulC, putative"/>
    <property type="match status" value="1"/>
</dbReference>
<sequence length="857" mass="97298">MQRQGKIRPPKRSLRPEADEFGQCWGVLREALTDIHNRNAGRLSFEHLYRASYKIVLGKHGERLYDLVKEFERDWFAKQVIPQIQALIAPNLVNIIVFEVPGTSAHERREMGDTFLRGLKDAWESHNMSMNMVADILMYLDKGWLKESKNTSIFVTTIGLFRDHLLDPGTISSPGYNRTFSIWEILCAVILDHVNMEREGDVVDRNLIHRCVSMLEDLYETDDELDSQRLYLTYFEQPFLEASRKFYHAEALRLLRGADASVWLRHTHRRLREEADRCRTTLSRLSTEKIAKVVESELISTHLHEMLALESNGLKSMLDNDRIEDLAILYELILKVDPTADALKNGLQNRITAQGAEIEKSLRDMDFSAAAADTGDTRTEGESSKSGAKAAAAQQQQPPSLQVQQTTAAIKWVEDVLALRDKYDVLWDQCFGQDLAIQSAITKGFSDFIHAFARSSEYVSLYIDDNLKRGIRGKTDGEVGAILDKAIVLIRYLKDKDLFERYYQKHLARRLLHSKSGSEEVEKQMISLMQLDLGKHFTSKFEGMFKDMATSEELSKKYHEHISSLGDDAGYREAKPIELSVSVLTSNNWPPEVMGRTQQLADSATKLGSGGSTECIYPPEVKRLQESFFKFYLRDRSGRVLTWVGSAGTADIKCVFPRVAGRETGPLSKERRYELSASTYSMVVLLLFNDVADGASLSLEDIQASTNIPIKELSRALASLSINPKARVLLKEPPTKTIRAGDRFSFNVGFMSKTIKIKAPVISSHSKVEADDERQKTEDKNDETRRHMVDAAIVRIMKSRKELSHNSLLTEVISQLAPRFQPQVPMIKARIEDLIGREYLERIEDSATTNPAYRYLA</sequence>
<dbReference type="InterPro" id="IPR016158">
    <property type="entry name" value="Cullin_homology"/>
</dbReference>
<gene>
    <name evidence="8" type="ORF">MAPG_03383</name>
</gene>
<organism evidence="9 10">
    <name type="scientific">Magnaporthiopsis poae (strain ATCC 64411 / 73-15)</name>
    <name type="common">Kentucky bluegrass fungus</name>
    <name type="synonym">Magnaporthe poae</name>
    <dbReference type="NCBI Taxonomy" id="644358"/>
    <lineage>
        <taxon>Eukaryota</taxon>
        <taxon>Fungi</taxon>
        <taxon>Dikarya</taxon>
        <taxon>Ascomycota</taxon>
        <taxon>Pezizomycotina</taxon>
        <taxon>Sordariomycetes</taxon>
        <taxon>Sordariomycetidae</taxon>
        <taxon>Magnaporthales</taxon>
        <taxon>Magnaporthaceae</taxon>
        <taxon>Magnaporthiopsis</taxon>
    </lineage>
</organism>
<dbReference type="Gene3D" id="1.20.1310.10">
    <property type="entry name" value="Cullin Repeats"/>
    <property type="match status" value="4"/>
</dbReference>
<dbReference type="SUPFAM" id="SSF75632">
    <property type="entry name" value="Cullin homology domain"/>
    <property type="match status" value="1"/>
</dbReference>
<evidence type="ECO:0000256" key="2">
    <source>
        <dbReference type="ARBA" id="ARBA00022499"/>
    </source>
</evidence>
<dbReference type="FunFam" id="1.20.1310.10:FF:000001">
    <property type="entry name" value="Cullin 3"/>
    <property type="match status" value="1"/>
</dbReference>
<evidence type="ECO:0000256" key="6">
    <source>
        <dbReference type="SAM" id="MobiDB-lite"/>
    </source>
</evidence>
<dbReference type="SUPFAM" id="SSF46785">
    <property type="entry name" value="Winged helix' DNA-binding domain"/>
    <property type="match status" value="1"/>
</dbReference>
<evidence type="ECO:0000313" key="8">
    <source>
        <dbReference type="EMBL" id="KLU84339.1"/>
    </source>
</evidence>
<dbReference type="InterPro" id="IPR045093">
    <property type="entry name" value="Cullin"/>
</dbReference>
<dbReference type="InterPro" id="IPR036390">
    <property type="entry name" value="WH_DNA-bd_sf"/>
</dbReference>
<keyword evidence="2" id="KW-1017">Isopeptide bond</keyword>
<reference evidence="9" key="5">
    <citation type="submission" date="2015-06" db="UniProtKB">
        <authorList>
            <consortium name="EnsemblFungi"/>
        </authorList>
    </citation>
    <scope>IDENTIFICATION</scope>
    <source>
        <strain evidence="9">ATCC 64411</strain>
    </source>
</reference>
<dbReference type="Gene3D" id="1.10.10.10">
    <property type="entry name" value="Winged helix-like DNA-binding domain superfamily/Winged helix DNA-binding domain"/>
    <property type="match status" value="1"/>
</dbReference>
<dbReference type="STRING" id="644358.A0A0C4DTV6"/>
<evidence type="ECO:0000313" key="9">
    <source>
        <dbReference type="EnsemblFungi" id="MAPG_03383T0"/>
    </source>
</evidence>
<protein>
    <submittedName>
        <fullName evidence="8">Cullin-3</fullName>
    </submittedName>
</protein>
<dbReference type="GO" id="GO:0006511">
    <property type="term" value="P:ubiquitin-dependent protein catabolic process"/>
    <property type="evidence" value="ECO:0007669"/>
    <property type="project" value="InterPro"/>
</dbReference>
<dbReference type="SMART" id="SM00182">
    <property type="entry name" value="CULLIN"/>
    <property type="match status" value="1"/>
</dbReference>
<dbReference type="Gene3D" id="3.30.230.130">
    <property type="entry name" value="Cullin, Chain C, Domain 2"/>
    <property type="match status" value="1"/>
</dbReference>
<dbReference type="FunFam" id="1.20.1310.10:FF:000061">
    <property type="entry name" value="Related to cullulin 3"/>
    <property type="match status" value="1"/>
</dbReference>
<reference evidence="8" key="3">
    <citation type="submission" date="2011-03" db="EMBL/GenBank/DDBJ databases">
        <title>Annotation of Magnaporthe poae ATCC 64411.</title>
        <authorList>
            <person name="Ma L.-J."/>
            <person name="Dead R."/>
            <person name="Young S.K."/>
            <person name="Zeng Q."/>
            <person name="Gargeya S."/>
            <person name="Fitzgerald M."/>
            <person name="Haas B."/>
            <person name="Abouelleil A."/>
            <person name="Alvarado L."/>
            <person name="Arachchi H.M."/>
            <person name="Berlin A."/>
            <person name="Brown A."/>
            <person name="Chapman S.B."/>
            <person name="Chen Z."/>
            <person name="Dunbar C."/>
            <person name="Freedman E."/>
            <person name="Gearin G."/>
            <person name="Gellesch M."/>
            <person name="Goldberg J."/>
            <person name="Griggs A."/>
            <person name="Gujja S."/>
            <person name="Heiman D."/>
            <person name="Howarth C."/>
            <person name="Larson L."/>
            <person name="Lui A."/>
            <person name="MacDonald P.J.P."/>
            <person name="Mehta T."/>
            <person name="Montmayeur A."/>
            <person name="Murphy C."/>
            <person name="Neiman D."/>
            <person name="Pearson M."/>
            <person name="Priest M."/>
            <person name="Roberts A."/>
            <person name="Saif S."/>
            <person name="Shea T."/>
            <person name="Shenoy N."/>
            <person name="Sisk P."/>
            <person name="Stolte C."/>
            <person name="Sykes S."/>
            <person name="Yandava C."/>
            <person name="Wortman J."/>
            <person name="Nusbaum C."/>
            <person name="Birren B."/>
        </authorList>
    </citation>
    <scope>NUCLEOTIDE SEQUENCE</scope>
    <source>
        <strain evidence="8">ATCC 64411</strain>
    </source>
</reference>
<name>A0A0C4DTV6_MAGP6</name>
<evidence type="ECO:0000313" key="10">
    <source>
        <dbReference type="Proteomes" id="UP000011715"/>
    </source>
</evidence>
<accession>A0A0C4DTV6</accession>
<dbReference type="AlphaFoldDB" id="A0A0C4DTV6"/>
<reference evidence="9" key="4">
    <citation type="journal article" date="2015" name="G3 (Bethesda)">
        <title>Genome sequences of three phytopathogenic species of the Magnaporthaceae family of fungi.</title>
        <authorList>
            <person name="Okagaki L.H."/>
            <person name="Nunes C.C."/>
            <person name="Sailsbery J."/>
            <person name="Clay B."/>
            <person name="Brown D."/>
            <person name="John T."/>
            <person name="Oh Y."/>
            <person name="Young N."/>
            <person name="Fitzgerald M."/>
            <person name="Haas B.J."/>
            <person name="Zeng Q."/>
            <person name="Young S."/>
            <person name="Adiconis X."/>
            <person name="Fan L."/>
            <person name="Levin J.Z."/>
            <person name="Mitchell T.K."/>
            <person name="Okubara P.A."/>
            <person name="Farman M.L."/>
            <person name="Kohn L.M."/>
            <person name="Birren B."/>
            <person name="Ma L.-J."/>
            <person name="Dean R.A."/>
        </authorList>
    </citation>
    <scope>NUCLEOTIDE SEQUENCE</scope>
    <source>
        <strain evidence="9">ATCC 64411 / 73-15</strain>
    </source>
</reference>
<dbReference type="OrthoDB" id="27073at2759"/>
<dbReference type="InterPro" id="IPR016159">
    <property type="entry name" value="Cullin_repeat-like_dom_sf"/>
</dbReference>
<proteinExistence type="inferred from homology"/>
<keyword evidence="10" id="KW-1185">Reference proteome</keyword>
<evidence type="ECO:0000259" key="7">
    <source>
        <dbReference type="PROSITE" id="PS50069"/>
    </source>
</evidence>
<feature type="domain" description="Cullin family profile" evidence="7">
    <location>
        <begin position="454"/>
        <end position="721"/>
    </location>
</feature>
<evidence type="ECO:0000256" key="3">
    <source>
        <dbReference type="ARBA" id="ARBA00022843"/>
    </source>
</evidence>
<dbReference type="InterPro" id="IPR036388">
    <property type="entry name" value="WH-like_DNA-bd_sf"/>
</dbReference>
<dbReference type="VEuPathDB" id="FungiDB:MAPG_03383"/>
<dbReference type="FunFam" id="1.10.10.10:FF:000014">
    <property type="entry name" value="Cullin 1"/>
    <property type="match status" value="1"/>
</dbReference>
<dbReference type="Proteomes" id="UP000011715">
    <property type="component" value="Unassembled WGS sequence"/>
</dbReference>
<dbReference type="OMA" id="MFKDMTI"/>
<dbReference type="EnsemblFungi" id="MAPG_03383T0">
    <property type="protein sequence ID" value="MAPG_03383T0"/>
    <property type="gene ID" value="MAPG_03383"/>
</dbReference>
<comment type="similarity">
    <text evidence="1 4 5">Belongs to the cullin family.</text>
</comment>
<dbReference type="PROSITE" id="PS50069">
    <property type="entry name" value="CULLIN_2"/>
    <property type="match status" value="1"/>
</dbReference>
<dbReference type="FunFam" id="1.20.1310.10:FF:000002">
    <property type="entry name" value="cullin-3 isoform X1"/>
    <property type="match status" value="1"/>
</dbReference>
<dbReference type="Pfam" id="PF26557">
    <property type="entry name" value="Cullin_AB"/>
    <property type="match status" value="1"/>
</dbReference>
<dbReference type="InterPro" id="IPR059120">
    <property type="entry name" value="Cullin-like_AB"/>
</dbReference>